<dbReference type="AlphaFoldDB" id="A0A0E9RJ57"/>
<reference evidence="1" key="2">
    <citation type="journal article" date="2015" name="Fish Shellfish Immunol.">
        <title>Early steps in the European eel (Anguilla anguilla)-Vibrio vulnificus interaction in the gills: Role of the RtxA13 toxin.</title>
        <authorList>
            <person name="Callol A."/>
            <person name="Pajuelo D."/>
            <person name="Ebbesson L."/>
            <person name="Teles M."/>
            <person name="MacKenzie S."/>
            <person name="Amaro C."/>
        </authorList>
    </citation>
    <scope>NUCLEOTIDE SEQUENCE</scope>
</reference>
<organism evidence="1">
    <name type="scientific">Anguilla anguilla</name>
    <name type="common">European freshwater eel</name>
    <name type="synonym">Muraena anguilla</name>
    <dbReference type="NCBI Taxonomy" id="7936"/>
    <lineage>
        <taxon>Eukaryota</taxon>
        <taxon>Metazoa</taxon>
        <taxon>Chordata</taxon>
        <taxon>Craniata</taxon>
        <taxon>Vertebrata</taxon>
        <taxon>Euteleostomi</taxon>
        <taxon>Actinopterygii</taxon>
        <taxon>Neopterygii</taxon>
        <taxon>Teleostei</taxon>
        <taxon>Anguilliformes</taxon>
        <taxon>Anguillidae</taxon>
        <taxon>Anguilla</taxon>
    </lineage>
</organism>
<reference evidence="1" key="1">
    <citation type="submission" date="2014-11" db="EMBL/GenBank/DDBJ databases">
        <authorList>
            <person name="Amaro Gonzalez C."/>
        </authorList>
    </citation>
    <scope>NUCLEOTIDE SEQUENCE</scope>
</reference>
<accession>A0A0E9RJ57</accession>
<proteinExistence type="predicted"/>
<evidence type="ECO:0000313" key="1">
    <source>
        <dbReference type="EMBL" id="JAH28358.1"/>
    </source>
</evidence>
<name>A0A0E9RJ57_ANGAN</name>
<protein>
    <submittedName>
        <fullName evidence="1">Uncharacterized protein</fullName>
    </submittedName>
</protein>
<sequence length="28" mass="3189">MRLHGKVLGQCHNLFYFLPCTPLSPKMG</sequence>
<dbReference type="EMBL" id="GBXM01080219">
    <property type="protein sequence ID" value="JAH28358.1"/>
    <property type="molecule type" value="Transcribed_RNA"/>
</dbReference>